<dbReference type="Proteomes" id="UP000230052">
    <property type="component" value="Unassembled WGS sequence"/>
</dbReference>
<keyword evidence="1" id="KW-0175">Coiled coil</keyword>
<feature type="coiled-coil region" evidence="1">
    <location>
        <begin position="59"/>
        <end position="93"/>
    </location>
</feature>
<accession>A0A2J0KVD4</accession>
<protein>
    <submittedName>
        <fullName evidence="3">Uncharacterized protein</fullName>
    </submittedName>
</protein>
<comment type="caution">
    <text evidence="3">The sequence shown here is derived from an EMBL/GenBank/DDBJ whole genome shotgun (WGS) entry which is preliminary data.</text>
</comment>
<dbReference type="EMBL" id="PEWV01000037">
    <property type="protein sequence ID" value="PIU41739.1"/>
    <property type="molecule type" value="Genomic_DNA"/>
</dbReference>
<reference evidence="3 4" key="1">
    <citation type="submission" date="2017-09" db="EMBL/GenBank/DDBJ databases">
        <title>Depth-based differentiation of microbial function through sediment-hosted aquifers and enrichment of novel symbionts in the deep terrestrial subsurface.</title>
        <authorList>
            <person name="Probst A.J."/>
            <person name="Ladd B."/>
            <person name="Jarett J.K."/>
            <person name="Geller-Mcgrath D.E."/>
            <person name="Sieber C.M."/>
            <person name="Emerson J.B."/>
            <person name="Anantharaman K."/>
            <person name="Thomas B.C."/>
            <person name="Malmstrom R."/>
            <person name="Stieglmeier M."/>
            <person name="Klingl A."/>
            <person name="Woyke T."/>
            <person name="Ryan C.M."/>
            <person name="Banfield J.F."/>
        </authorList>
    </citation>
    <scope>NUCLEOTIDE SEQUENCE [LARGE SCALE GENOMIC DNA]</scope>
    <source>
        <strain evidence="3">CG07_land_8_20_14_0_80_42_15</strain>
    </source>
</reference>
<feature type="compositionally biased region" description="Low complexity" evidence="2">
    <location>
        <begin position="101"/>
        <end position="119"/>
    </location>
</feature>
<sequence length="119" mass="12968">MENVSKNWIPTVAYIVLLLSIVAMYSQNVAAMSAQQQLQADISYLNHKLKAVKTDDMKLAEQANKIETLQKSLDEANNIIETLNTEKQTLLKGAENLTGSTEITPPATEATPPAVTPAQ</sequence>
<evidence type="ECO:0000256" key="2">
    <source>
        <dbReference type="SAM" id="MobiDB-lite"/>
    </source>
</evidence>
<feature type="region of interest" description="Disordered" evidence="2">
    <location>
        <begin position="95"/>
        <end position="119"/>
    </location>
</feature>
<organism evidence="3 4">
    <name type="scientific">Candidatus Aquitaenariimonas noxiae</name>
    <dbReference type="NCBI Taxonomy" id="1974741"/>
    <lineage>
        <taxon>Bacteria</taxon>
        <taxon>Pseudomonadati</taxon>
        <taxon>Candidatus Omnitrophota</taxon>
        <taxon>Candidatus Aquitaenariimonas</taxon>
    </lineage>
</organism>
<proteinExistence type="predicted"/>
<name>A0A2J0KVD4_9BACT</name>
<evidence type="ECO:0000256" key="1">
    <source>
        <dbReference type="SAM" id="Coils"/>
    </source>
</evidence>
<gene>
    <name evidence="3" type="ORF">COS99_04040</name>
</gene>
<dbReference type="AlphaFoldDB" id="A0A2J0KVD4"/>
<evidence type="ECO:0000313" key="3">
    <source>
        <dbReference type="EMBL" id="PIU41739.1"/>
    </source>
</evidence>
<evidence type="ECO:0000313" key="4">
    <source>
        <dbReference type="Proteomes" id="UP000230052"/>
    </source>
</evidence>